<accession>A0A0B3VTW9</accession>
<name>A0A0B3VTW9_9FIRM</name>
<dbReference type="RefSeq" id="WP_039680701.1">
    <property type="nucleotide sequence ID" value="NZ_JWHR01000118.1"/>
</dbReference>
<sequence length="78" mass="9106">MEVKRFYKNQTEISTAINRVIDTYLDNAIDEISMINSIKTIFENNHSRIIKNGDYTKVLKQRCGKRRLEIVSKVTGEI</sequence>
<proteinExistence type="predicted"/>
<dbReference type="OrthoDB" id="2456252at2"/>
<gene>
    <name evidence="1" type="ORF">QX51_14945</name>
</gene>
<dbReference type="EMBL" id="JWHR01000118">
    <property type="protein sequence ID" value="KHS56228.1"/>
    <property type="molecule type" value="Genomic_DNA"/>
</dbReference>
<protein>
    <submittedName>
        <fullName evidence="1">Glycosyl transferase</fullName>
    </submittedName>
</protein>
<dbReference type="Proteomes" id="UP000031189">
    <property type="component" value="Unassembled WGS sequence"/>
</dbReference>
<dbReference type="STRING" id="1577792.QX51_14945"/>
<keyword evidence="1" id="KW-0808">Transferase</keyword>
<dbReference type="AlphaFoldDB" id="A0A0B3VTW9"/>
<dbReference type="GO" id="GO:0016740">
    <property type="term" value="F:transferase activity"/>
    <property type="evidence" value="ECO:0007669"/>
    <property type="project" value="UniProtKB-KW"/>
</dbReference>
<evidence type="ECO:0000313" key="2">
    <source>
        <dbReference type="Proteomes" id="UP000031189"/>
    </source>
</evidence>
<evidence type="ECO:0000313" key="1">
    <source>
        <dbReference type="EMBL" id="KHS56228.1"/>
    </source>
</evidence>
<dbReference type="InterPro" id="IPR030902">
    <property type="entry name" value="CLB_0814_fam"/>
</dbReference>
<keyword evidence="2" id="KW-1185">Reference proteome</keyword>
<comment type="caution">
    <text evidence="1">The sequence shown here is derived from an EMBL/GenBank/DDBJ whole genome shotgun (WGS) entry which is preliminary data.</text>
</comment>
<organism evidence="1 2">
    <name type="scientific">Terrisporobacter othiniensis</name>
    <dbReference type="NCBI Taxonomy" id="1577792"/>
    <lineage>
        <taxon>Bacteria</taxon>
        <taxon>Bacillati</taxon>
        <taxon>Bacillota</taxon>
        <taxon>Clostridia</taxon>
        <taxon>Peptostreptococcales</taxon>
        <taxon>Peptostreptococcaceae</taxon>
        <taxon>Terrisporobacter</taxon>
    </lineage>
</organism>
<dbReference type="NCBIfam" id="TIGR04540">
    <property type="entry name" value="CLB_0814_fam"/>
    <property type="match status" value="1"/>
</dbReference>
<reference evidence="1 2" key="1">
    <citation type="submission" date="2014-12" db="EMBL/GenBank/DDBJ databases">
        <title>Draft genome sequence of Terrisporobacter sp. 08-306576, isolated from the blood culture of a bacteremia patient.</title>
        <authorList>
            <person name="Lund L.C."/>
            <person name="Sydenham T.V."/>
            <person name="Hogh S.V."/>
            <person name="Skov M.N."/>
            <person name="Kemp M."/>
            <person name="Justesen U.S."/>
        </authorList>
    </citation>
    <scope>NUCLEOTIDE SEQUENCE [LARGE SCALE GENOMIC DNA]</scope>
    <source>
        <strain evidence="1 2">08-306576</strain>
    </source>
</reference>